<evidence type="ECO:0000256" key="2">
    <source>
        <dbReference type="RuleBase" id="RU004328"/>
    </source>
</evidence>
<dbReference type="InterPro" id="IPR036430">
    <property type="entry name" value="RNase_T2-like_sf"/>
</dbReference>
<dbReference type="SUPFAM" id="SSF55895">
    <property type="entry name" value="Ribonuclease Rh-like"/>
    <property type="match status" value="1"/>
</dbReference>
<accession>A0A6F8PS76</accession>
<gene>
    <name evidence="4" type="ORF">THMIRHAS_02130</name>
</gene>
<feature type="chain" id="PRO_5026232892" evidence="3">
    <location>
        <begin position="20"/>
        <end position="215"/>
    </location>
</feature>
<dbReference type="GO" id="GO:0003723">
    <property type="term" value="F:RNA binding"/>
    <property type="evidence" value="ECO:0007669"/>
    <property type="project" value="InterPro"/>
</dbReference>
<dbReference type="InterPro" id="IPR001568">
    <property type="entry name" value="RNase_T2-like"/>
</dbReference>
<protein>
    <submittedName>
        <fullName evidence="4">Uncharacterized protein</fullName>
    </submittedName>
</protein>
<evidence type="ECO:0000256" key="3">
    <source>
        <dbReference type="SAM" id="SignalP"/>
    </source>
</evidence>
<evidence type="ECO:0000313" key="4">
    <source>
        <dbReference type="EMBL" id="BBP44840.1"/>
    </source>
</evidence>
<evidence type="ECO:0000256" key="1">
    <source>
        <dbReference type="ARBA" id="ARBA00007469"/>
    </source>
</evidence>
<dbReference type="RefSeq" id="WP_173269559.1">
    <property type="nucleotide sequence ID" value="NZ_AP021889.1"/>
</dbReference>
<dbReference type="Gene3D" id="3.90.730.10">
    <property type="entry name" value="Ribonuclease T2-like"/>
    <property type="match status" value="1"/>
</dbReference>
<organism evidence="4 5">
    <name type="scientific">Thiosulfatimonas sediminis</name>
    <dbReference type="NCBI Taxonomy" id="2675054"/>
    <lineage>
        <taxon>Bacteria</taxon>
        <taxon>Pseudomonadati</taxon>
        <taxon>Pseudomonadota</taxon>
        <taxon>Gammaproteobacteria</taxon>
        <taxon>Thiotrichales</taxon>
        <taxon>Piscirickettsiaceae</taxon>
        <taxon>Thiosulfatimonas</taxon>
    </lineage>
</organism>
<keyword evidence="5" id="KW-1185">Reference proteome</keyword>
<feature type="signal peptide" evidence="3">
    <location>
        <begin position="1"/>
        <end position="19"/>
    </location>
</feature>
<dbReference type="AlphaFoldDB" id="A0A6F8PS76"/>
<comment type="similarity">
    <text evidence="1 2">Belongs to the RNase T2 family.</text>
</comment>
<dbReference type="GO" id="GO:0033897">
    <property type="term" value="F:ribonuclease T2 activity"/>
    <property type="evidence" value="ECO:0007669"/>
    <property type="project" value="InterPro"/>
</dbReference>
<evidence type="ECO:0000313" key="5">
    <source>
        <dbReference type="Proteomes" id="UP000501726"/>
    </source>
</evidence>
<keyword evidence="3" id="KW-0732">Signal</keyword>
<dbReference type="Pfam" id="PF00445">
    <property type="entry name" value="Ribonuclease_T2"/>
    <property type="match status" value="1"/>
</dbReference>
<reference evidence="5" key="1">
    <citation type="submission" date="2019-11" db="EMBL/GenBank/DDBJ databases">
        <title>Isolation and characterization of two novel species in the genus Thiomicrorhabdus.</title>
        <authorList>
            <person name="Mochizuki J."/>
            <person name="Kojima H."/>
            <person name="Fukui M."/>
        </authorList>
    </citation>
    <scope>NUCLEOTIDE SEQUENCE [LARGE SCALE GENOMIC DNA]</scope>
    <source>
        <strain evidence="5">aks77</strain>
    </source>
</reference>
<proteinExistence type="inferred from homology"/>
<dbReference type="Proteomes" id="UP000501726">
    <property type="component" value="Chromosome"/>
</dbReference>
<dbReference type="EMBL" id="AP021889">
    <property type="protein sequence ID" value="BBP44840.1"/>
    <property type="molecule type" value="Genomic_DNA"/>
</dbReference>
<dbReference type="KEGG" id="tse:THMIRHAS_02130"/>
<sequence length="215" mass="25267">MHYFLALFFVFALSFNVHAKCQIDDAWLNPNYDHQIDYQNTEVATDFFLLMFSNSKKFCEQMARKGQTDKVKFQCASGNDFGWVVHGLWGESENAYIRGDYKGHPRFCQGDLPKVTLAELKPYLCMSPGTRLLQGEWEKHGACDFPSFTAYYQKTQALYQRYTMPPAELKPKAAMQWMKKQHPELKDLWMHVDHKEFGICFDKQFQVMSCPKQRR</sequence>
<name>A0A6F8PS76_9GAMM</name>